<dbReference type="GO" id="GO:0005634">
    <property type="term" value="C:nucleus"/>
    <property type="evidence" value="ECO:0007669"/>
    <property type="project" value="UniProtKB-SubCell"/>
</dbReference>
<reference evidence="12" key="4">
    <citation type="submission" date="2025-08" db="UniProtKB">
        <authorList>
            <consortium name="Ensembl"/>
        </authorList>
    </citation>
    <scope>IDENTIFICATION</scope>
</reference>
<keyword evidence="4" id="KW-0597">Phosphoprotein</keyword>
<dbReference type="RefSeq" id="XP_032965350.1">
    <property type="nucleotide sequence ID" value="XM_033109459.1"/>
</dbReference>
<dbReference type="OMA" id="TIFYAYE"/>
<keyword evidence="5" id="KW-0805">Transcription regulation</keyword>
<evidence type="ECO:0000313" key="12">
    <source>
        <dbReference type="Ensembl" id="ENSRFEP00010015151.1"/>
    </source>
</evidence>
<evidence type="ECO:0000313" key="13">
    <source>
        <dbReference type="Proteomes" id="UP000472240"/>
    </source>
</evidence>
<evidence type="ECO:0000256" key="5">
    <source>
        <dbReference type="ARBA" id="ARBA00023015"/>
    </source>
</evidence>
<dbReference type="GeneID" id="117024095"/>
<gene>
    <name evidence="12" type="primary">SCML1</name>
</gene>
<dbReference type="Ensembl" id="ENSRFET00010016548.1">
    <property type="protein sequence ID" value="ENSRFEP00010015151.1"/>
    <property type="gene ID" value="ENSRFEG00010010269.1"/>
</dbReference>
<organism evidence="12 13">
    <name type="scientific">Rhinolophus ferrumequinum</name>
    <name type="common">Greater horseshoe bat</name>
    <dbReference type="NCBI Taxonomy" id="59479"/>
    <lineage>
        <taxon>Eukaryota</taxon>
        <taxon>Metazoa</taxon>
        <taxon>Chordata</taxon>
        <taxon>Craniata</taxon>
        <taxon>Vertebrata</taxon>
        <taxon>Euteleostomi</taxon>
        <taxon>Mammalia</taxon>
        <taxon>Eutheria</taxon>
        <taxon>Laurasiatheria</taxon>
        <taxon>Chiroptera</taxon>
        <taxon>Yinpterochiroptera</taxon>
        <taxon>Rhinolophoidea</taxon>
        <taxon>Rhinolophidae</taxon>
        <taxon>Rhinolophinae</taxon>
        <taxon>Rhinolophus</taxon>
    </lineage>
</organism>
<comment type="subcellular location">
    <subcellularLocation>
        <location evidence="1">Nucleus</location>
    </subcellularLocation>
</comment>
<keyword evidence="7" id="KW-0539">Nucleus</keyword>
<dbReference type="GeneTree" id="ENSGT00940000164165"/>
<evidence type="ECO:0000256" key="3">
    <source>
        <dbReference type="ARBA" id="ARBA00022491"/>
    </source>
</evidence>
<keyword evidence="13" id="KW-1185">Reference proteome</keyword>
<sequence>MSSCSSDPDVIKTRISTCDTCDGDNTVLYAYEPNTACVNDQASVVSEACCPEEQQKTVEDVLSHCEVIYDAIKNLDKKFDVITGKVSKIYRMRVKTLSQNRKLLGYAYKSYHLLSKKIKLQKSKKRALSPSSYTCHESYSPTVPVERGENDYQSHAYHSYNSPDPKAEAIYDNQDIGLSPTPSNHSSIFQHTYQPYYTPDNPPEGYPAGPGFPDTGPQGTNSIFSSVQTSTAVSTAIMAQGRASAINNAEMITYPPLLENNTLSCTTSSFCIPAGFIGTDQPILKQSCTSDPSAWSIDEVILFLQYTDPHMLTYLADLFRQHDIDGKALLLLNSDMMMKYWGLKLGTAVKLCHYIEKLKGGKYFNY</sequence>
<accession>A0A671EPH1</accession>
<dbReference type="PROSITE" id="PS50105">
    <property type="entry name" value="SAM_DOMAIN"/>
    <property type="match status" value="1"/>
</dbReference>
<reference evidence="12" key="5">
    <citation type="submission" date="2025-09" db="UniProtKB">
        <authorList>
            <consortium name="Ensembl"/>
        </authorList>
    </citation>
    <scope>IDENTIFICATION</scope>
</reference>
<evidence type="ECO:0000256" key="6">
    <source>
        <dbReference type="ARBA" id="ARBA00023163"/>
    </source>
</evidence>
<comment type="function">
    <text evidence="8">Putative Polycomb group (PcG) protein. PcG proteins act by forming multiprotein complexes, which are required to maintain the transcriptionally repressive state of homeotic genes throughout development. May be involved in spermatogenesis during sexual maturation.</text>
</comment>
<proteinExistence type="inferred from homology"/>
<reference evidence="12 13" key="2">
    <citation type="journal article" date="2018" name="Annu Rev Anim Biosci">
        <title>Bat Biology, Genomes, and the Bat1K Project: To Generate Chromosome-Level Genomes for All Living Bat Species.</title>
        <authorList>
            <person name="Teeling E.C."/>
            <person name="Vernes S.C."/>
            <person name="Davalos L.M."/>
            <person name="Ray D.A."/>
            <person name="Gilbert M.T.P."/>
            <person name="Myers E."/>
        </authorList>
    </citation>
    <scope>NUCLEOTIDE SEQUENCE</scope>
</reference>
<evidence type="ECO:0000256" key="8">
    <source>
        <dbReference type="ARBA" id="ARBA00037060"/>
    </source>
</evidence>
<dbReference type="SUPFAM" id="SSF47769">
    <property type="entry name" value="SAM/Pointed domain"/>
    <property type="match status" value="1"/>
</dbReference>
<evidence type="ECO:0000256" key="9">
    <source>
        <dbReference type="ARBA" id="ARBA00040639"/>
    </source>
</evidence>
<dbReference type="KEGG" id="rfq:117024095"/>
<evidence type="ECO:0000256" key="1">
    <source>
        <dbReference type="ARBA" id="ARBA00004123"/>
    </source>
</evidence>
<dbReference type="FunCoup" id="A0A671EPH1">
    <property type="interactions" value="71"/>
</dbReference>
<dbReference type="Gene3D" id="1.10.150.50">
    <property type="entry name" value="Transcription Factor, Ets-1"/>
    <property type="match status" value="1"/>
</dbReference>
<dbReference type="CDD" id="cd09578">
    <property type="entry name" value="SAM_Scm"/>
    <property type="match status" value="1"/>
</dbReference>
<keyword evidence="6" id="KW-0804">Transcription</keyword>
<keyword evidence="3" id="KW-0678">Repressor</keyword>
<evidence type="ECO:0000259" key="11">
    <source>
        <dbReference type="PROSITE" id="PS50105"/>
    </source>
</evidence>
<dbReference type="InterPro" id="IPR047531">
    <property type="entry name" value="SAM_Scm-like"/>
</dbReference>
<dbReference type="Proteomes" id="UP000472240">
    <property type="component" value="Chromosome 1"/>
</dbReference>
<feature type="domain" description="SAM" evidence="11">
    <location>
        <begin position="295"/>
        <end position="346"/>
    </location>
</feature>
<dbReference type="PANTHER" id="PTHR47305:SF2">
    <property type="entry name" value="SAM DOMAIN-CONTAINING PROTEIN"/>
    <property type="match status" value="1"/>
</dbReference>
<dbReference type="SMART" id="SM00454">
    <property type="entry name" value="SAM"/>
    <property type="match status" value="1"/>
</dbReference>
<dbReference type="OrthoDB" id="5912862at2759"/>
<dbReference type="Pfam" id="PF00536">
    <property type="entry name" value="SAM_1"/>
    <property type="match status" value="1"/>
</dbReference>
<dbReference type="InterPro" id="IPR013761">
    <property type="entry name" value="SAM/pointed_sf"/>
</dbReference>
<dbReference type="RefSeq" id="XP_032965346.1">
    <property type="nucleotide sequence ID" value="XM_033109455.1"/>
</dbReference>
<comment type="similarity">
    <text evidence="2">Belongs to the SCM family.</text>
</comment>
<evidence type="ECO:0000256" key="4">
    <source>
        <dbReference type="ARBA" id="ARBA00022553"/>
    </source>
</evidence>
<protein>
    <recommendedName>
        <fullName evidence="9">Sex comb on midleg-like protein 1</fullName>
    </recommendedName>
</protein>
<dbReference type="AlphaFoldDB" id="A0A671EPH1"/>
<evidence type="ECO:0000256" key="2">
    <source>
        <dbReference type="ARBA" id="ARBA00008469"/>
    </source>
</evidence>
<dbReference type="CTD" id="6322"/>
<dbReference type="RefSeq" id="XP_032965340.1">
    <property type="nucleotide sequence ID" value="XM_033109449.1"/>
</dbReference>
<evidence type="ECO:0000256" key="10">
    <source>
        <dbReference type="SAM" id="MobiDB-lite"/>
    </source>
</evidence>
<evidence type="ECO:0000256" key="7">
    <source>
        <dbReference type="ARBA" id="ARBA00023242"/>
    </source>
</evidence>
<reference evidence="13" key="3">
    <citation type="submission" date="2018-12" db="EMBL/GenBank/DDBJ databases">
        <title>G10K-VGP greater horseshoe bat female genome, primary haplotype.</title>
        <authorList>
            <person name="Teeling E."/>
            <person name="Myers G."/>
            <person name="Vernes S."/>
            <person name="Pippel M."/>
            <person name="Winkler S."/>
            <person name="Fedrigo O."/>
            <person name="Rhie A."/>
            <person name="Koren S."/>
            <person name="Phillippy A."/>
            <person name="Lewin H."/>
            <person name="Damas J."/>
            <person name="Howe K."/>
            <person name="Mountcastle J."/>
            <person name="Jarvis E.D."/>
        </authorList>
    </citation>
    <scope>NUCLEOTIDE SEQUENCE [LARGE SCALE GENOMIC DNA]</scope>
</reference>
<name>A0A671EPH1_RHIFE</name>
<dbReference type="InterPro" id="IPR001660">
    <property type="entry name" value="SAM"/>
</dbReference>
<reference evidence="12 13" key="1">
    <citation type="journal article" date="2015" name="Annu Rev Anim Biosci">
        <title>The Genome 10K Project: a way forward.</title>
        <authorList>
            <person name="Koepfli K.P."/>
            <person name="Paten B."/>
            <person name="O'Brien S.J."/>
            <person name="Koepfli K.P."/>
            <person name="Paten B."/>
            <person name="Antunes A."/>
            <person name="Belov K."/>
            <person name="Bustamante C."/>
            <person name="Castoe T.A."/>
            <person name="Clawson H."/>
            <person name="Crawford A.J."/>
            <person name="Diekhans M."/>
            <person name="Distel D."/>
            <person name="Durbin R."/>
            <person name="Earl D."/>
            <person name="Fujita M.K."/>
            <person name="Gamble T."/>
            <person name="Georges A."/>
            <person name="Gemmell N."/>
            <person name="Gilbert M.T."/>
            <person name="Graves J.M."/>
            <person name="Green R.E."/>
            <person name="Hickey G."/>
            <person name="Jarvis E.D."/>
            <person name="Johnson W."/>
            <person name="Komissarov A."/>
            <person name="Korf I."/>
            <person name="Kuhn R."/>
            <person name="Larkin D.M."/>
            <person name="Lewin H."/>
            <person name="Lopez J.V."/>
            <person name="Ma J."/>
            <person name="Marques-Bonet T."/>
            <person name="Miller W."/>
            <person name="Murphy R."/>
            <person name="Pevzner P."/>
            <person name="Shapiro B."/>
            <person name="Steiner C."/>
            <person name="Tamazian G."/>
            <person name="Venkatesh B."/>
            <person name="Wang J."/>
            <person name="Wayne R."/>
            <person name="Wiley E."/>
            <person name="Yang H."/>
            <person name="Zhang G."/>
            <person name="Haussler D."/>
            <person name="Ryder O."/>
            <person name="O'Brien S.J."/>
        </authorList>
    </citation>
    <scope>NUCLEOTIDE SEQUENCE</scope>
</reference>
<dbReference type="InParanoid" id="A0A671EPH1"/>
<dbReference type="PANTHER" id="PTHR47305">
    <property type="entry name" value="BEN DOMAIN-CONTAINING PROTEIN 2"/>
    <property type="match status" value="1"/>
</dbReference>
<feature type="region of interest" description="Disordered" evidence="10">
    <location>
        <begin position="201"/>
        <end position="223"/>
    </location>
</feature>